<organism evidence="6 7">
    <name type="scientific">Zhenhengia yiwuensis</name>
    <dbReference type="NCBI Taxonomy" id="2763666"/>
    <lineage>
        <taxon>Bacteria</taxon>
        <taxon>Bacillati</taxon>
        <taxon>Bacillota</taxon>
        <taxon>Clostridia</taxon>
        <taxon>Lachnospirales</taxon>
        <taxon>Lachnospiraceae</taxon>
        <taxon>Zhenhengia</taxon>
    </lineage>
</organism>
<dbReference type="InterPro" id="IPR029026">
    <property type="entry name" value="tRNA_m1G_MTases_N"/>
</dbReference>
<dbReference type="PANTHER" id="PTHR43191:SF2">
    <property type="entry name" value="RRNA METHYLTRANSFERASE 3, MITOCHONDRIAL"/>
    <property type="match status" value="1"/>
</dbReference>
<reference evidence="6" key="1">
    <citation type="submission" date="2020-08" db="EMBL/GenBank/DDBJ databases">
        <title>Genome public.</title>
        <authorList>
            <person name="Liu C."/>
            <person name="Sun Q."/>
        </authorList>
    </citation>
    <scope>NUCLEOTIDE SEQUENCE</scope>
    <source>
        <strain evidence="6">NSJ-12</strain>
    </source>
</reference>
<dbReference type="PANTHER" id="PTHR43191">
    <property type="entry name" value="RRNA METHYLTRANSFERASE 3"/>
    <property type="match status" value="1"/>
</dbReference>
<dbReference type="Pfam" id="PF22435">
    <property type="entry name" value="MRM3-like_sub_bind"/>
    <property type="match status" value="1"/>
</dbReference>
<dbReference type="InterPro" id="IPR051259">
    <property type="entry name" value="rRNA_Methyltransferase"/>
</dbReference>
<evidence type="ECO:0000313" key="7">
    <source>
        <dbReference type="Proteomes" id="UP000655830"/>
    </source>
</evidence>
<dbReference type="Proteomes" id="UP000655830">
    <property type="component" value="Unassembled WGS sequence"/>
</dbReference>
<dbReference type="GO" id="GO:0003723">
    <property type="term" value="F:RNA binding"/>
    <property type="evidence" value="ECO:0007669"/>
    <property type="project" value="InterPro"/>
</dbReference>
<dbReference type="SUPFAM" id="SSF75217">
    <property type="entry name" value="alpha/beta knot"/>
    <property type="match status" value="1"/>
</dbReference>
<accession>A0A926EJG2</accession>
<dbReference type="CDD" id="cd18095">
    <property type="entry name" value="SpoU-like_rRNA-MTase"/>
    <property type="match status" value="1"/>
</dbReference>
<proteinExistence type="inferred from homology"/>
<evidence type="ECO:0000256" key="3">
    <source>
        <dbReference type="ARBA" id="ARBA00022679"/>
    </source>
</evidence>
<gene>
    <name evidence="6" type="ORF">H8718_06535</name>
</gene>
<dbReference type="Pfam" id="PF00588">
    <property type="entry name" value="SpoU_methylase"/>
    <property type="match status" value="1"/>
</dbReference>
<dbReference type="InterPro" id="IPR001537">
    <property type="entry name" value="SpoU_MeTrfase"/>
</dbReference>
<evidence type="ECO:0000313" key="6">
    <source>
        <dbReference type="EMBL" id="MBC8579183.1"/>
    </source>
</evidence>
<dbReference type="GO" id="GO:0008173">
    <property type="term" value="F:RNA methyltransferase activity"/>
    <property type="evidence" value="ECO:0007669"/>
    <property type="project" value="InterPro"/>
</dbReference>
<dbReference type="EMBL" id="JACRSY010000008">
    <property type="protein sequence ID" value="MBC8579183.1"/>
    <property type="molecule type" value="Genomic_DNA"/>
</dbReference>
<comment type="caution">
    <text evidence="6">The sequence shown here is derived from an EMBL/GenBank/DDBJ whole genome shotgun (WGS) entry which is preliminary data.</text>
</comment>
<sequence>MANSKFITSAANPIIKNIQLLQSKKNERKKQGLFIIEGIRSINEIPQEYEIDTIVMSDLFDESLLKVSATRNALLVPSELFKVISDTQTPQGVLALVKMKTLQLEDIEVKANGFYLMLENLQDPGNLGTIIRSAYGFGVDAIFLTKGCVDLYSPKTVRSTMGASLHVPVITDKSLEDYMAWAKGHGLTCFTTALDDTAKEVAKADLTKGLMLVIGNEGNGVSGEAIAKADQNVYIPMPGGLESLNASIAASICMYEVMRQRL</sequence>
<keyword evidence="3" id="KW-0808">Transferase</keyword>
<dbReference type="InterPro" id="IPR053888">
    <property type="entry name" value="MRM3-like_sub_bind"/>
</dbReference>
<keyword evidence="2 6" id="KW-0489">Methyltransferase</keyword>
<evidence type="ECO:0000256" key="1">
    <source>
        <dbReference type="ARBA" id="ARBA00007228"/>
    </source>
</evidence>
<evidence type="ECO:0000259" key="4">
    <source>
        <dbReference type="Pfam" id="PF00588"/>
    </source>
</evidence>
<dbReference type="GO" id="GO:0006396">
    <property type="term" value="P:RNA processing"/>
    <property type="evidence" value="ECO:0007669"/>
    <property type="project" value="InterPro"/>
</dbReference>
<dbReference type="Gene3D" id="3.30.1330.30">
    <property type="match status" value="1"/>
</dbReference>
<dbReference type="AlphaFoldDB" id="A0A926EJG2"/>
<dbReference type="GO" id="GO:0032259">
    <property type="term" value="P:methylation"/>
    <property type="evidence" value="ECO:0007669"/>
    <property type="project" value="UniProtKB-KW"/>
</dbReference>
<feature type="domain" description="MRM3-like substrate binding" evidence="5">
    <location>
        <begin position="12"/>
        <end position="95"/>
    </location>
</feature>
<evidence type="ECO:0000256" key="2">
    <source>
        <dbReference type="ARBA" id="ARBA00022603"/>
    </source>
</evidence>
<evidence type="ECO:0000259" key="5">
    <source>
        <dbReference type="Pfam" id="PF22435"/>
    </source>
</evidence>
<keyword evidence="7" id="KW-1185">Reference proteome</keyword>
<feature type="domain" description="tRNA/rRNA methyltransferase SpoU type" evidence="4">
    <location>
        <begin position="114"/>
        <end position="255"/>
    </location>
</feature>
<dbReference type="InterPro" id="IPR029064">
    <property type="entry name" value="Ribosomal_eL30-like_sf"/>
</dbReference>
<protein>
    <submittedName>
        <fullName evidence="6">RNA methyltransferase</fullName>
    </submittedName>
</protein>
<dbReference type="RefSeq" id="WP_177668882.1">
    <property type="nucleotide sequence ID" value="NZ_JACRSY010000008.1"/>
</dbReference>
<dbReference type="InterPro" id="IPR029028">
    <property type="entry name" value="Alpha/beta_knot_MTases"/>
</dbReference>
<comment type="similarity">
    <text evidence="1">Belongs to the class IV-like SAM-binding methyltransferase superfamily. RNA methyltransferase TrmH family.</text>
</comment>
<name>A0A926EJG2_9FIRM</name>
<dbReference type="Gene3D" id="3.40.1280.10">
    <property type="match status" value="1"/>
</dbReference>
<dbReference type="SUPFAM" id="SSF55315">
    <property type="entry name" value="L30e-like"/>
    <property type="match status" value="1"/>
</dbReference>